<dbReference type="PANTHER" id="PTHR43420">
    <property type="entry name" value="ACETYLTRANSFERASE"/>
    <property type="match status" value="1"/>
</dbReference>
<dbReference type="PANTHER" id="PTHR43420:SF3">
    <property type="entry name" value="N-ACETYLTRANSFERASE DOMAIN-CONTAINING PROTEIN"/>
    <property type="match status" value="1"/>
</dbReference>
<keyword evidence="1 4" id="KW-0808">Transferase</keyword>
<dbReference type="Proteomes" id="UP001597183">
    <property type="component" value="Unassembled WGS sequence"/>
</dbReference>
<sequence>MIETGVHILDQAAWASLTGPHAHFAQGDGRALRYRPEISPIMAIPPVQDEQAWVDLHTLVGRRGQAFLSADIGTPPDGWTVDVRGEGVQLLSTAALRSAPSADLVVLGAADVPEMLDLVARTKPGPFELETYRLGTYLGVRRGERLVAMAGERLHPPGYTEISAVCTDPEFRGLGLASTLVRAVAHNIRERGEIPFMHAAASNVNAIRLYLSIGFELRRTRQFTVLTSPDRNP</sequence>
<dbReference type="CDD" id="cd04301">
    <property type="entry name" value="NAT_SF"/>
    <property type="match status" value="1"/>
</dbReference>
<evidence type="ECO:0000256" key="1">
    <source>
        <dbReference type="ARBA" id="ARBA00022679"/>
    </source>
</evidence>
<dbReference type="InterPro" id="IPR050680">
    <property type="entry name" value="YpeA/RimI_acetyltransf"/>
</dbReference>
<dbReference type="InterPro" id="IPR013653">
    <property type="entry name" value="GCN5-like_dom"/>
</dbReference>
<name>A0ABW4AP89_9ACTN</name>
<gene>
    <name evidence="4" type="ORF">ACFQ5G_45725</name>
</gene>
<accession>A0ABW4AP89</accession>
<evidence type="ECO:0000313" key="5">
    <source>
        <dbReference type="Proteomes" id="UP001597183"/>
    </source>
</evidence>
<proteinExistence type="predicted"/>
<evidence type="ECO:0000256" key="2">
    <source>
        <dbReference type="ARBA" id="ARBA00023315"/>
    </source>
</evidence>
<dbReference type="GO" id="GO:0016746">
    <property type="term" value="F:acyltransferase activity"/>
    <property type="evidence" value="ECO:0007669"/>
    <property type="project" value="UniProtKB-KW"/>
</dbReference>
<reference evidence="5" key="1">
    <citation type="journal article" date="2019" name="Int. J. Syst. Evol. Microbiol.">
        <title>The Global Catalogue of Microorganisms (GCM) 10K type strain sequencing project: providing services to taxonomists for standard genome sequencing and annotation.</title>
        <authorList>
            <consortium name="The Broad Institute Genomics Platform"/>
            <consortium name="The Broad Institute Genome Sequencing Center for Infectious Disease"/>
            <person name="Wu L."/>
            <person name="Ma J."/>
        </authorList>
    </citation>
    <scope>NUCLEOTIDE SEQUENCE [LARGE SCALE GENOMIC DNA]</scope>
    <source>
        <strain evidence="5">CCM 7526</strain>
    </source>
</reference>
<evidence type="ECO:0000259" key="3">
    <source>
        <dbReference type="PROSITE" id="PS51186"/>
    </source>
</evidence>
<dbReference type="RefSeq" id="WP_317792699.1">
    <property type="nucleotide sequence ID" value="NZ_AP028461.1"/>
</dbReference>
<dbReference type="SUPFAM" id="SSF55729">
    <property type="entry name" value="Acyl-CoA N-acyltransferases (Nat)"/>
    <property type="match status" value="1"/>
</dbReference>
<organism evidence="4 5">
    <name type="scientific">Actinoplanes sichuanensis</name>
    <dbReference type="NCBI Taxonomy" id="512349"/>
    <lineage>
        <taxon>Bacteria</taxon>
        <taxon>Bacillati</taxon>
        <taxon>Actinomycetota</taxon>
        <taxon>Actinomycetes</taxon>
        <taxon>Micromonosporales</taxon>
        <taxon>Micromonosporaceae</taxon>
        <taxon>Actinoplanes</taxon>
    </lineage>
</organism>
<feature type="domain" description="N-acetyltransferase" evidence="3">
    <location>
        <begin position="102"/>
        <end position="233"/>
    </location>
</feature>
<protein>
    <submittedName>
        <fullName evidence="4">GNAT family N-acetyltransferase</fullName>
        <ecNumber evidence="4">2.3.1.-</ecNumber>
    </submittedName>
</protein>
<dbReference type="EC" id="2.3.1.-" evidence="4"/>
<evidence type="ECO:0000313" key="4">
    <source>
        <dbReference type="EMBL" id="MFD1372671.1"/>
    </source>
</evidence>
<keyword evidence="2 4" id="KW-0012">Acyltransferase</keyword>
<dbReference type="InterPro" id="IPR016181">
    <property type="entry name" value="Acyl_CoA_acyltransferase"/>
</dbReference>
<comment type="caution">
    <text evidence="4">The sequence shown here is derived from an EMBL/GenBank/DDBJ whole genome shotgun (WGS) entry which is preliminary data.</text>
</comment>
<keyword evidence="5" id="KW-1185">Reference proteome</keyword>
<dbReference type="Gene3D" id="3.40.630.30">
    <property type="match status" value="1"/>
</dbReference>
<dbReference type="PROSITE" id="PS51186">
    <property type="entry name" value="GNAT"/>
    <property type="match status" value="1"/>
</dbReference>
<dbReference type="EMBL" id="JBHTMK010000059">
    <property type="protein sequence ID" value="MFD1372671.1"/>
    <property type="molecule type" value="Genomic_DNA"/>
</dbReference>
<dbReference type="InterPro" id="IPR000182">
    <property type="entry name" value="GNAT_dom"/>
</dbReference>
<dbReference type="Pfam" id="PF08445">
    <property type="entry name" value="FR47"/>
    <property type="match status" value="1"/>
</dbReference>